<proteinExistence type="predicted"/>
<dbReference type="PROSITE" id="PS51677">
    <property type="entry name" value="NODB"/>
    <property type="match status" value="1"/>
</dbReference>
<dbReference type="Pfam" id="PF01522">
    <property type="entry name" value="Polysacc_deac_1"/>
    <property type="match status" value="1"/>
</dbReference>
<dbReference type="HOGENOM" id="CLU_975451_0_0_11"/>
<evidence type="ECO:0000313" key="4">
    <source>
        <dbReference type="EMBL" id="ADU49132.1"/>
    </source>
</evidence>
<dbReference type="SUPFAM" id="SSF88713">
    <property type="entry name" value="Glycoside hydrolase/deacetylase"/>
    <property type="match status" value="1"/>
</dbReference>
<dbReference type="InterPro" id="IPR002509">
    <property type="entry name" value="NODB_dom"/>
</dbReference>
<dbReference type="InterPro" id="IPR051398">
    <property type="entry name" value="Polysacch_Deacetylase"/>
</dbReference>
<evidence type="ECO:0000259" key="3">
    <source>
        <dbReference type="PROSITE" id="PS51677"/>
    </source>
</evidence>
<gene>
    <name evidence="4" type="ordered locus">Intca_2627</name>
</gene>
<dbReference type="eggNOG" id="COG0726">
    <property type="taxonomic scope" value="Bacteria"/>
</dbReference>
<keyword evidence="2" id="KW-0732">Signal</keyword>
<dbReference type="PANTHER" id="PTHR34216:SF3">
    <property type="entry name" value="POLY-BETA-1,6-N-ACETYL-D-GLUCOSAMINE N-DEACETYLASE"/>
    <property type="match status" value="1"/>
</dbReference>
<protein>
    <submittedName>
        <fullName evidence="4">Polysaccharide deacetylase</fullName>
    </submittedName>
</protein>
<dbReference type="PANTHER" id="PTHR34216">
    <property type="match status" value="1"/>
</dbReference>
<dbReference type="EMBL" id="CP002343">
    <property type="protein sequence ID" value="ADU49132.1"/>
    <property type="molecule type" value="Genomic_DNA"/>
</dbReference>
<organism evidence="4 5">
    <name type="scientific">Intrasporangium calvum (strain ATCC 23552 / DSM 43043 / JCM 3097 / NBRC 12989 / NCIMB 10167 / NRRL B-3866 / 7 KIP)</name>
    <dbReference type="NCBI Taxonomy" id="710696"/>
    <lineage>
        <taxon>Bacteria</taxon>
        <taxon>Bacillati</taxon>
        <taxon>Actinomycetota</taxon>
        <taxon>Actinomycetes</taxon>
        <taxon>Micrococcales</taxon>
        <taxon>Intrasporangiaceae</taxon>
        <taxon>Intrasporangium</taxon>
    </lineage>
</organism>
<dbReference type="CDD" id="cd10918">
    <property type="entry name" value="CE4_NodB_like_5s_6s"/>
    <property type="match status" value="1"/>
</dbReference>
<comment type="subcellular location">
    <subcellularLocation>
        <location evidence="1">Secreted</location>
    </subcellularLocation>
</comment>
<reference evidence="4 5" key="1">
    <citation type="journal article" date="2010" name="Stand. Genomic Sci.">
        <title>Complete genome sequence of Intrasporangium calvum type strain (7 KIP).</title>
        <authorList>
            <person name="Del Rio T.G."/>
            <person name="Chertkov O."/>
            <person name="Yasawong M."/>
            <person name="Lucas S."/>
            <person name="Deshpande S."/>
            <person name="Cheng J.F."/>
            <person name="Detter C."/>
            <person name="Tapia R."/>
            <person name="Han C."/>
            <person name="Goodwin L."/>
            <person name="Pitluck S."/>
            <person name="Liolios K."/>
            <person name="Ivanova N."/>
            <person name="Mavromatis K."/>
            <person name="Pati A."/>
            <person name="Chen A."/>
            <person name="Palaniappan K."/>
            <person name="Land M."/>
            <person name="Hauser L."/>
            <person name="Chang Y.J."/>
            <person name="Jeffries C.D."/>
            <person name="Rohde M."/>
            <person name="Pukall R."/>
            <person name="Sikorski J."/>
            <person name="Goker M."/>
            <person name="Woyke T."/>
            <person name="Bristow J."/>
            <person name="Eisen J.A."/>
            <person name="Markowitz V."/>
            <person name="Hugenholtz P."/>
            <person name="Kyrpides N.C."/>
            <person name="Klenk H.P."/>
            <person name="Lapidus A."/>
        </authorList>
    </citation>
    <scope>NUCLEOTIDE SEQUENCE [LARGE SCALE GENOMIC DNA]</scope>
    <source>
        <strain evidence="5">ATCC 23552 / DSM 43043 / JCM 3097 / NBRC 12989 / 7 KIP</strain>
    </source>
</reference>
<sequence length="282" mass="30502">MPAVDPSRGPHGVSQPAPGLARSRLKRLLALRAGCSPAEGATFLIYHRVGAGTGDELDVPATAFARQLDLLDSHEVLSIDGALDRLDAKDPRPCVVLTFDDGFEDVYDNAWPLLRERQLPFTVYLASSYVSAPMVWEGSTAKGSAGRGMSWEQLAEMVESGLCTVGNHTHRHVPPESLSASELDECTAIIESRLGVTPSHFTYPWGVAVPTMEGALEQRFRSASTGRIGRNTPDTHRLRLARVPVRQSDPEEFFAAKLTGRLLPERAYARLVAAAKAAGMTG</sequence>
<dbReference type="GO" id="GO:0016810">
    <property type="term" value="F:hydrolase activity, acting on carbon-nitrogen (but not peptide) bonds"/>
    <property type="evidence" value="ECO:0007669"/>
    <property type="project" value="InterPro"/>
</dbReference>
<dbReference type="STRING" id="710696.Intca_2627"/>
<evidence type="ECO:0000256" key="1">
    <source>
        <dbReference type="ARBA" id="ARBA00004613"/>
    </source>
</evidence>
<dbReference type="GO" id="GO:0005576">
    <property type="term" value="C:extracellular region"/>
    <property type="evidence" value="ECO:0007669"/>
    <property type="project" value="UniProtKB-SubCell"/>
</dbReference>
<evidence type="ECO:0000313" key="5">
    <source>
        <dbReference type="Proteomes" id="UP000008914"/>
    </source>
</evidence>
<evidence type="ECO:0000256" key="2">
    <source>
        <dbReference type="ARBA" id="ARBA00022729"/>
    </source>
</evidence>
<dbReference type="AlphaFoldDB" id="E6S8H0"/>
<dbReference type="GO" id="GO:0005975">
    <property type="term" value="P:carbohydrate metabolic process"/>
    <property type="evidence" value="ECO:0007669"/>
    <property type="project" value="InterPro"/>
</dbReference>
<accession>E6S8H0</accession>
<dbReference type="OrthoDB" id="9782872at2"/>
<keyword evidence="5" id="KW-1185">Reference proteome</keyword>
<dbReference type="InterPro" id="IPR011330">
    <property type="entry name" value="Glyco_hydro/deAcase_b/a-brl"/>
</dbReference>
<name>E6S8H0_INTC7</name>
<dbReference type="Gene3D" id="3.20.20.370">
    <property type="entry name" value="Glycoside hydrolase/deacetylase"/>
    <property type="match status" value="1"/>
</dbReference>
<dbReference type="KEGG" id="ica:Intca_2627"/>
<dbReference type="Proteomes" id="UP000008914">
    <property type="component" value="Chromosome"/>
</dbReference>
<feature type="domain" description="NodB homology" evidence="3">
    <location>
        <begin position="93"/>
        <end position="282"/>
    </location>
</feature>